<dbReference type="Pfam" id="PF02771">
    <property type="entry name" value="Acyl-CoA_dh_N"/>
    <property type="match status" value="1"/>
</dbReference>
<accession>A0ABS6NKA4</accession>
<dbReference type="Pfam" id="PF02770">
    <property type="entry name" value="Acyl-CoA_dh_M"/>
    <property type="match status" value="1"/>
</dbReference>
<comment type="similarity">
    <text evidence="2">Belongs to the acyl-CoA dehydrogenase family.</text>
</comment>
<dbReference type="PANTHER" id="PTHR43884:SF40">
    <property type="entry name" value="ACYL-COA DEHYDROGENASE"/>
    <property type="match status" value="1"/>
</dbReference>
<evidence type="ECO:0000313" key="9">
    <source>
        <dbReference type="Proteomes" id="UP000722165"/>
    </source>
</evidence>
<evidence type="ECO:0000259" key="6">
    <source>
        <dbReference type="Pfam" id="PF02770"/>
    </source>
</evidence>
<keyword evidence="4" id="KW-0274">FAD</keyword>
<organism evidence="8 9">
    <name type="scientific">Advenella alkanexedens</name>
    <dbReference type="NCBI Taxonomy" id="1481665"/>
    <lineage>
        <taxon>Bacteria</taxon>
        <taxon>Pseudomonadati</taxon>
        <taxon>Pseudomonadota</taxon>
        <taxon>Betaproteobacteria</taxon>
        <taxon>Burkholderiales</taxon>
        <taxon>Alcaligenaceae</taxon>
    </lineage>
</organism>
<dbReference type="EMBL" id="JAHSPR010000001">
    <property type="protein sequence ID" value="MBV4396055.1"/>
    <property type="molecule type" value="Genomic_DNA"/>
</dbReference>
<keyword evidence="9" id="KW-1185">Reference proteome</keyword>
<dbReference type="InterPro" id="IPR006089">
    <property type="entry name" value="Acyl-CoA_DH_CS"/>
</dbReference>
<dbReference type="Pfam" id="PF00441">
    <property type="entry name" value="Acyl-CoA_dh_1"/>
    <property type="match status" value="1"/>
</dbReference>
<evidence type="ECO:0000256" key="2">
    <source>
        <dbReference type="ARBA" id="ARBA00009347"/>
    </source>
</evidence>
<evidence type="ECO:0000259" key="7">
    <source>
        <dbReference type="Pfam" id="PF02771"/>
    </source>
</evidence>
<dbReference type="InterPro" id="IPR006091">
    <property type="entry name" value="Acyl-CoA_Oxase/DH_mid-dom"/>
</dbReference>
<dbReference type="PANTHER" id="PTHR43884">
    <property type="entry name" value="ACYL-COA DEHYDROGENASE"/>
    <property type="match status" value="1"/>
</dbReference>
<feature type="domain" description="Acyl-CoA dehydrogenase/oxidase C-terminal" evidence="5">
    <location>
        <begin position="231"/>
        <end position="378"/>
    </location>
</feature>
<evidence type="ECO:0000313" key="8">
    <source>
        <dbReference type="EMBL" id="MBV4396055.1"/>
    </source>
</evidence>
<evidence type="ECO:0000256" key="1">
    <source>
        <dbReference type="ARBA" id="ARBA00001974"/>
    </source>
</evidence>
<reference evidence="8 9" key="1">
    <citation type="submission" date="2021-06" db="EMBL/GenBank/DDBJ databases">
        <authorList>
            <person name="Lu T."/>
            <person name="Wang Q."/>
            <person name="Han X."/>
        </authorList>
    </citation>
    <scope>NUCLEOTIDE SEQUENCE [LARGE SCALE GENOMIC DNA]</scope>
    <source>
        <strain evidence="8 9">LAM0050</strain>
    </source>
</reference>
<evidence type="ECO:0000256" key="3">
    <source>
        <dbReference type="ARBA" id="ARBA00022630"/>
    </source>
</evidence>
<dbReference type="InterPro" id="IPR037069">
    <property type="entry name" value="AcylCoA_DH/ox_N_sf"/>
</dbReference>
<dbReference type="SUPFAM" id="SSF56645">
    <property type="entry name" value="Acyl-CoA dehydrogenase NM domain-like"/>
    <property type="match status" value="1"/>
</dbReference>
<evidence type="ECO:0000259" key="5">
    <source>
        <dbReference type="Pfam" id="PF00441"/>
    </source>
</evidence>
<gene>
    <name evidence="8" type="ORF">KU392_02140</name>
</gene>
<comment type="cofactor">
    <cofactor evidence="1">
        <name>FAD</name>
        <dbReference type="ChEBI" id="CHEBI:57692"/>
    </cofactor>
</comment>
<feature type="domain" description="Acyl-CoA oxidase/dehydrogenase middle" evidence="6">
    <location>
        <begin position="121"/>
        <end position="217"/>
    </location>
</feature>
<dbReference type="InterPro" id="IPR009075">
    <property type="entry name" value="AcylCo_DH/oxidase_C"/>
</dbReference>
<name>A0ABS6NKA4_9BURK</name>
<dbReference type="PROSITE" id="PS00073">
    <property type="entry name" value="ACYL_COA_DH_2"/>
    <property type="match status" value="1"/>
</dbReference>
<evidence type="ECO:0000256" key="4">
    <source>
        <dbReference type="ARBA" id="ARBA00022827"/>
    </source>
</evidence>
<comment type="caution">
    <text evidence="8">The sequence shown here is derived from an EMBL/GenBank/DDBJ whole genome shotgun (WGS) entry which is preliminary data.</text>
</comment>
<dbReference type="Gene3D" id="2.40.110.10">
    <property type="entry name" value="Butyryl-CoA Dehydrogenase, subunit A, domain 2"/>
    <property type="match status" value="1"/>
</dbReference>
<dbReference type="RefSeq" id="WP_169294014.1">
    <property type="nucleotide sequence ID" value="NZ_JAHSPR010000001.1"/>
</dbReference>
<dbReference type="InterPro" id="IPR036250">
    <property type="entry name" value="AcylCo_DH-like_C"/>
</dbReference>
<dbReference type="InterPro" id="IPR046373">
    <property type="entry name" value="Acyl-CoA_Oxase/DH_mid-dom_sf"/>
</dbReference>
<proteinExistence type="inferred from homology"/>
<dbReference type="SUPFAM" id="SSF47203">
    <property type="entry name" value="Acyl-CoA dehydrogenase C-terminal domain-like"/>
    <property type="match status" value="1"/>
</dbReference>
<dbReference type="Gene3D" id="1.20.140.10">
    <property type="entry name" value="Butyryl-CoA Dehydrogenase, subunit A, domain 3"/>
    <property type="match status" value="1"/>
</dbReference>
<dbReference type="Gene3D" id="1.10.540.10">
    <property type="entry name" value="Acyl-CoA dehydrogenase/oxidase, N-terminal domain"/>
    <property type="match status" value="1"/>
</dbReference>
<keyword evidence="3" id="KW-0285">Flavoprotein</keyword>
<feature type="domain" description="Acyl-CoA dehydrogenase/oxidase N-terminal" evidence="7">
    <location>
        <begin position="6"/>
        <end position="117"/>
    </location>
</feature>
<sequence length="384" mass="41795">MIRDQETQTLLEDSLRRFINEVLVPAEEQVAETDQIPAEIIEQMKELGLFGLTLPEEYGGLGLTMEEEVRIGFELGQTSPAFRSYIGTNNGIGGSGIIIDGTPEQKEKYLPRMAAGELIGSFALTEPEAGSDAGSLRTTAVRDGDFYVLNGTKRFITNAPHAGIFTVMARTSTEIKGAGGISAFIVEANTPGLSLGKIDKKMGQKGAHTCDVIFENCRIPASQLIGGVEGVGFKTAMKVLDKGRLHISSIATGAAKRMLRDALNYAKERKQFGQPIANFQLVQGMLADSKAEIYAAECMILDAARRRDAGENVSALASCAKYFSTEMCCRVADRAVQIFGGAGYVSEYGIERFYRDVRLFRLYEGTSQIQQVIIAKDLIRNDSI</sequence>
<dbReference type="InterPro" id="IPR009100">
    <property type="entry name" value="AcylCoA_DH/oxidase_NM_dom_sf"/>
</dbReference>
<dbReference type="PROSITE" id="PS00072">
    <property type="entry name" value="ACYL_COA_DH_1"/>
    <property type="match status" value="1"/>
</dbReference>
<protein>
    <submittedName>
        <fullName evidence="8">Acyl-CoA dehydrogenase family protein</fullName>
    </submittedName>
</protein>
<dbReference type="InterPro" id="IPR013786">
    <property type="entry name" value="AcylCoA_DH/ox_N"/>
</dbReference>
<dbReference type="Proteomes" id="UP000722165">
    <property type="component" value="Unassembled WGS sequence"/>
</dbReference>
<dbReference type="PIRSF" id="PIRSF016578">
    <property type="entry name" value="HsaA"/>
    <property type="match status" value="1"/>
</dbReference>